<proteinExistence type="predicted"/>
<gene>
    <name evidence="1" type="ORF">TW71_00990</name>
</gene>
<dbReference type="AlphaFoldDB" id="A0A837GDC0"/>
<protein>
    <submittedName>
        <fullName evidence="1">Uncharacterized protein</fullName>
    </submittedName>
</protein>
<reference evidence="1" key="1">
    <citation type="journal article" date="2015" name="BMC Genomics">
        <title>Genome mining reveals unlocked bioactive potential of marine Gram-negative bacteria.</title>
        <authorList>
            <person name="Machado H."/>
            <person name="Sonnenschein E.C."/>
            <person name="Melchiorsen J."/>
            <person name="Gram L."/>
        </authorList>
    </citation>
    <scope>NUCLEOTIDE SEQUENCE</scope>
    <source>
        <strain evidence="1">S2052</strain>
    </source>
</reference>
<comment type="caution">
    <text evidence="1">The sequence shown here is derived from an EMBL/GenBank/DDBJ whole genome shotgun (WGS) entry which is preliminary data.</text>
</comment>
<dbReference type="InterPro" id="IPR021431">
    <property type="entry name" value="DUF3080"/>
</dbReference>
<dbReference type="RefSeq" id="WP_045984678.1">
    <property type="nucleotide sequence ID" value="NZ_CP063051.1"/>
</dbReference>
<dbReference type="EMBL" id="JXXR01000001">
    <property type="protein sequence ID" value="KJY77640.1"/>
    <property type="molecule type" value="Genomic_DNA"/>
</dbReference>
<accession>A0A837GDC0</accession>
<sequence>MDASLDTYLARIANVQDRPAIPMQDNVNVLLPTKRELHITIPSISIGLLDSYELRKCGLFNLVAEKNSVLGKIQDQFRNFDYQLQVSYGIERCLMSPDISSALKTQLASIQQQKLKQLPAHFTNLVFSSDAMRNQLEATGWLSVDQGRGSTQVIQALDQIDSGFSASKTLDYTSTLNALTPYQEVLEKNAVLGPLSYSMLNAGNKLSVITQQLKAHDEAILCGQGRNTTKFRYLRNVFNEFFIGQIQPYLAKIDSIYNELNPLIDFVDTSHANYQYPIKQYHQAFRAATKEHVEYWQALFKRCGASPTR</sequence>
<organism evidence="1">
    <name type="scientific">Vibrio coralliilyticus</name>
    <dbReference type="NCBI Taxonomy" id="190893"/>
    <lineage>
        <taxon>Bacteria</taxon>
        <taxon>Pseudomonadati</taxon>
        <taxon>Pseudomonadota</taxon>
        <taxon>Gammaproteobacteria</taxon>
        <taxon>Vibrionales</taxon>
        <taxon>Vibrionaceae</taxon>
        <taxon>Vibrio</taxon>
    </lineage>
</organism>
<name>A0A837GDC0_9VIBR</name>
<evidence type="ECO:0000313" key="1">
    <source>
        <dbReference type="EMBL" id="KJY77640.1"/>
    </source>
</evidence>
<dbReference type="Pfam" id="PF11279">
    <property type="entry name" value="DUF3080"/>
    <property type="match status" value="1"/>
</dbReference>